<dbReference type="SUPFAM" id="SSF90123">
    <property type="entry name" value="ABC transporter transmembrane region"/>
    <property type="match status" value="2"/>
</dbReference>
<feature type="transmembrane region" description="Helical" evidence="16">
    <location>
        <begin position="762"/>
        <end position="781"/>
    </location>
</feature>
<dbReference type="GO" id="GO:0015421">
    <property type="term" value="F:ABC-type oligopeptide transporter activity"/>
    <property type="evidence" value="ECO:0007669"/>
    <property type="project" value="TreeGrafter"/>
</dbReference>
<dbReference type="InterPro" id="IPR003593">
    <property type="entry name" value="AAA+_ATPase"/>
</dbReference>
<feature type="signal peptide" evidence="17">
    <location>
        <begin position="1"/>
        <end position="17"/>
    </location>
</feature>
<evidence type="ECO:0000256" key="6">
    <source>
        <dbReference type="ARBA" id="ARBA00022676"/>
    </source>
</evidence>
<reference evidence="20" key="1">
    <citation type="submission" date="2021-03" db="EMBL/GenBank/DDBJ databases">
        <authorList>
            <person name="Tagirdzhanova G."/>
        </authorList>
    </citation>
    <scope>NUCLEOTIDE SEQUENCE</scope>
</reference>
<evidence type="ECO:0000259" key="18">
    <source>
        <dbReference type="PROSITE" id="PS50893"/>
    </source>
</evidence>
<dbReference type="SUPFAM" id="SSF52540">
    <property type="entry name" value="P-loop containing nucleoside triphosphate hydrolases"/>
    <property type="match status" value="2"/>
</dbReference>
<dbReference type="CDD" id="cd18577">
    <property type="entry name" value="ABC_6TM_Pgp_ABCB1_D1_like"/>
    <property type="match status" value="1"/>
</dbReference>
<feature type="transmembrane region" description="Helical" evidence="16">
    <location>
        <begin position="899"/>
        <end position="920"/>
    </location>
</feature>
<keyword evidence="21" id="KW-1185">Reference proteome</keyword>
<feature type="transmembrane region" description="Helical" evidence="16">
    <location>
        <begin position="861"/>
        <end position="879"/>
    </location>
</feature>
<dbReference type="Pfam" id="PF00005">
    <property type="entry name" value="ABC_tran"/>
    <property type="match status" value="2"/>
</dbReference>
<dbReference type="GO" id="GO:0016757">
    <property type="term" value="F:glycosyltransferase activity"/>
    <property type="evidence" value="ECO:0007669"/>
    <property type="project" value="UniProtKB-KW"/>
</dbReference>
<keyword evidence="7" id="KW-0808">Transferase</keyword>
<feature type="transmembrane region" description="Helical" evidence="16">
    <location>
        <begin position="1570"/>
        <end position="1594"/>
    </location>
</feature>
<evidence type="ECO:0000256" key="14">
    <source>
        <dbReference type="ARBA" id="ARBA00023180"/>
    </source>
</evidence>
<evidence type="ECO:0000256" key="2">
    <source>
        <dbReference type="ARBA" id="ARBA00004651"/>
    </source>
</evidence>
<evidence type="ECO:0000256" key="4">
    <source>
        <dbReference type="ARBA" id="ARBA00022448"/>
    </source>
</evidence>
<dbReference type="CDD" id="cd03249">
    <property type="entry name" value="ABC_MTABC3_MDL1_MDL2"/>
    <property type="match status" value="2"/>
</dbReference>
<evidence type="ECO:0000256" key="9">
    <source>
        <dbReference type="ARBA" id="ARBA00022741"/>
    </source>
</evidence>
<feature type="domain" description="ABC transporter" evidence="18">
    <location>
        <begin position="964"/>
        <end position="1209"/>
    </location>
</feature>
<feature type="region of interest" description="Disordered" evidence="15">
    <location>
        <begin position="1238"/>
        <end position="1268"/>
    </location>
</feature>
<dbReference type="GO" id="GO:0016887">
    <property type="term" value="F:ATP hydrolysis activity"/>
    <property type="evidence" value="ECO:0007669"/>
    <property type="project" value="InterPro"/>
</dbReference>
<comment type="similarity">
    <text evidence="3">Belongs to the ABC transporter superfamily. ABCB family. Multidrug resistance exporter (TC 3.A.1.201) subfamily.</text>
</comment>
<organism evidence="20 21">
    <name type="scientific">Gomphillus americanus</name>
    <dbReference type="NCBI Taxonomy" id="1940652"/>
    <lineage>
        <taxon>Eukaryota</taxon>
        <taxon>Fungi</taxon>
        <taxon>Dikarya</taxon>
        <taxon>Ascomycota</taxon>
        <taxon>Pezizomycotina</taxon>
        <taxon>Lecanoromycetes</taxon>
        <taxon>OSLEUM clade</taxon>
        <taxon>Ostropomycetidae</taxon>
        <taxon>Ostropales</taxon>
        <taxon>Graphidaceae</taxon>
        <taxon>Gomphilloideae</taxon>
        <taxon>Gomphillus</taxon>
    </lineage>
</organism>
<evidence type="ECO:0000256" key="15">
    <source>
        <dbReference type="SAM" id="MobiDB-lite"/>
    </source>
</evidence>
<dbReference type="Pfam" id="PF03901">
    <property type="entry name" value="Glyco_transf_22"/>
    <property type="match status" value="1"/>
</dbReference>
<feature type="transmembrane region" description="Helical" evidence="16">
    <location>
        <begin position="174"/>
        <end position="203"/>
    </location>
</feature>
<keyword evidence="11" id="KW-0067">ATP-binding</keyword>
<keyword evidence="8 16" id="KW-0812">Transmembrane</keyword>
<comment type="caution">
    <text evidence="20">The sequence shown here is derived from an EMBL/GenBank/DDBJ whole genome shotgun (WGS) entry which is preliminary data.</text>
</comment>
<accession>A0A8H3EXL9</accession>
<feature type="transmembrane region" description="Helical" evidence="16">
    <location>
        <begin position="633"/>
        <end position="657"/>
    </location>
</feature>
<keyword evidence="17" id="KW-0732">Signal</keyword>
<dbReference type="PROSITE" id="PS50893">
    <property type="entry name" value="ABC_TRANSPORTER_2"/>
    <property type="match status" value="2"/>
</dbReference>
<feature type="transmembrane region" description="Helical" evidence="16">
    <location>
        <begin position="316"/>
        <end position="333"/>
    </location>
</feature>
<keyword evidence="12 16" id="KW-1133">Transmembrane helix</keyword>
<evidence type="ECO:0000256" key="10">
    <source>
        <dbReference type="ARBA" id="ARBA00022824"/>
    </source>
</evidence>
<evidence type="ECO:0000256" key="12">
    <source>
        <dbReference type="ARBA" id="ARBA00022989"/>
    </source>
</evidence>
<dbReference type="InterPro" id="IPR039421">
    <property type="entry name" value="Type_1_exporter"/>
</dbReference>
<dbReference type="Gene3D" id="3.40.50.300">
    <property type="entry name" value="P-loop containing nucleotide triphosphate hydrolases"/>
    <property type="match status" value="2"/>
</dbReference>
<feature type="transmembrane region" description="Helical" evidence="16">
    <location>
        <begin position="1538"/>
        <end position="1558"/>
    </location>
</feature>
<evidence type="ECO:0000256" key="13">
    <source>
        <dbReference type="ARBA" id="ARBA00023136"/>
    </source>
</evidence>
<dbReference type="InterPro" id="IPR005599">
    <property type="entry name" value="GPI_mannosylTrfase"/>
</dbReference>
<dbReference type="PANTHER" id="PTHR43394:SF27">
    <property type="entry name" value="ATP-DEPENDENT TRANSLOCASE ABCB1-LIKE"/>
    <property type="match status" value="1"/>
</dbReference>
<keyword evidence="5" id="KW-1003">Cell membrane</keyword>
<comment type="subcellular location">
    <subcellularLocation>
        <location evidence="2">Cell membrane</location>
        <topology evidence="2">Multi-pass membrane protein</topology>
    </subcellularLocation>
    <subcellularLocation>
        <location evidence="1">Endoplasmic reticulum membrane</location>
        <topology evidence="1">Multi-pass membrane protein</topology>
    </subcellularLocation>
</comment>
<sequence length="1883" mass="208482">MWTRIYLILVAVRLYFALSPSYIHPDENFQGPEVIAGEVFSYPNHLTWEFSSDDAVRSLFPLWPVYGLPMEILRWLYMGISSDSDVPPRIVFYTLRLLMFMASFILEDWAIYELVPSPRQRRVAVILVASSYVTWTYQTHTFSNSVETIVVLWCLVLMQRIVNKPERSSILSSAILGVLLVFGTFNRITFPAFLLFPLLHLIAQFQRKYEGDISLRRNTLTSLRPLTLLSLLIFASISLLAAIVTDTEFYVRPRKLSNIFQRPILTPLNSLLYNSSTSSLAKHGLHPRYQHFLVNFPLLLLPALPLLLIYPPRMLWNARFISAISATAILSIIPHQEPRFLIPIVPLLLSCIHFPTFSPKLSRLFVVFWISFNLLLGIIYGRYHQAGVVPVQMWLGEHKADLGFTGSADVLWWKTYSPPVWLLDSPRDVLNTTDLMGIGGIHVEQAIRSQLDCPRGWKDRTTFLVVPRARDEPQIWKGESPERNGLKRIREAEWILLYSVRRHIGLDDLDFVEDGIIGTLGKAIGDEATHAAKQLDHEVEQKVEVDTGREGVSDAVVNDVEKQTLDSSSNEDGLDDFRKVDSKIIKIKDEKAGDEALAHLPQHEREIIKRQIDIPTVLVTFKTLYRYATTLDLVIIAVSTICAILGGAAMPVMTVLFGQLAGTFQGFLQPGGTITQAEFLGTLSYYTLFFVYLAIGEFVTIYVCTLGFIYTGEHIAAKIREQYLSAILRQNIGFFDNLGSGEITTRITADTNLIQEGISEKIGLTLTALATFITAFIIGFVKFWKLTLILTSTIFAIATVMGGGSAFIVKYNKSSLESYAVGGSVAEEVISSIRNAIAFGTQDKLARQYEKHLREAARWGLKVKVALGCMVGGMFWILYLNYGLSFWMGSRFIVDGETTLNSVVTILLAVMIGAFSLGNVAPNAQAFTTSVAAAAKIFNTIDRKSPLDPSSDAGDKLENVAGNIELEHVKHIYPSRPEVVVMSDVNISVPAGKTTALVGASGSGKSTIVGLVERFYDPVGGRVLLDGHDIQGLNLRWLRRQISLVQQEPVLFATTIEANIAHGLIGTKYENADEEKKRELIINAAKMANAHDFVSALPEGYETNVGERGFLLSGGQKQRIAIARAVVCDPKILLLDEATSALDTKSEGVVQAALDVAAQGRTTIVIAHRLSTIKNADNIVVMTQGNVVEQGRHDELLEKRGAYYKLVEAQKISAKREEERAAEEERIQEVEEQLNRAVTQNSVKQNSVKQANTNEDDAELRKKLDRTTSTQSVSSAALKARKSEAEREYSLWTLVKLIASFNKPELGLMLLGLFFSIICGGGNPTQAVFFAEAINALSLLPSQYDLLRERANFWSLMYLMLAFVQLLAFLVQGWAFAVCSEKLVYRVRDQSFRTMLRQDISFFDKEENSAGALTSFLSTESTHTAGMSGTTLGTILTVVTTLIAALVVAISIGWKLALVCTATIPVVLVCGFLRFWILARFQARSKKAYEHSATYACEATSAIRTVASLTREDEVQAHYREMLANQGRESLISVAKSSTLYAASQSFTFLAIALGFWYGGTLIGNREYNLFSFFVCFSAVIFGAQSAGTIFSFAPDMGKAKHAAHQLKTLFDRQPTIDTWSTDGELLQEGSVSGSIEFRDVHFRYPTRPEVPVLRGLNLTVKPGQYVALVGASGCGKSTTIQLLERFYDPLAGGVFLDGRDISSSNVNSYRSFLALVSQEPTLYQGTIRENICLGSTQDDATISEEAIIQACRDANIYDFIISLPDGFSTVVGSKGSMLSGGQKQRIAIARALLRDPKILLLDEATSALDSESEKVVQAALDKAAKGRTTIAVAHRLSTIQGADVIYVFDQGRIVERGNHEELIQLGGKYFELVNLQSLAKNA</sequence>
<dbReference type="InterPro" id="IPR011527">
    <property type="entry name" value="ABC1_TM_dom"/>
</dbReference>
<keyword evidence="9" id="KW-0547">Nucleotide-binding</keyword>
<dbReference type="InterPro" id="IPR003439">
    <property type="entry name" value="ABC_transporter-like_ATP-bd"/>
</dbReference>
<feature type="transmembrane region" description="Helical" evidence="16">
    <location>
        <begin position="1431"/>
        <end position="1450"/>
    </location>
</feature>
<evidence type="ECO:0000313" key="20">
    <source>
        <dbReference type="EMBL" id="CAF9912133.1"/>
    </source>
</evidence>
<dbReference type="SMART" id="SM00382">
    <property type="entry name" value="AAA"/>
    <property type="match status" value="2"/>
</dbReference>
<evidence type="ECO:0000313" key="21">
    <source>
        <dbReference type="Proteomes" id="UP000664169"/>
    </source>
</evidence>
<dbReference type="Gene3D" id="1.20.1560.10">
    <property type="entry name" value="ABC transporter type 1, transmembrane domain"/>
    <property type="match status" value="1"/>
</dbReference>
<evidence type="ECO:0000256" key="16">
    <source>
        <dbReference type="SAM" id="Phobius"/>
    </source>
</evidence>
<feature type="transmembrane region" description="Helical" evidence="16">
    <location>
        <begin position="1351"/>
        <end position="1378"/>
    </location>
</feature>
<dbReference type="GO" id="GO:0005743">
    <property type="term" value="C:mitochondrial inner membrane"/>
    <property type="evidence" value="ECO:0007669"/>
    <property type="project" value="TreeGrafter"/>
</dbReference>
<keyword evidence="4" id="KW-0813">Transport</keyword>
<dbReference type="GO" id="GO:0005789">
    <property type="term" value="C:endoplasmic reticulum membrane"/>
    <property type="evidence" value="ECO:0007669"/>
    <property type="project" value="UniProtKB-SubCell"/>
</dbReference>
<protein>
    <submittedName>
        <fullName evidence="20">GTPase-activating protein</fullName>
    </submittedName>
</protein>
<dbReference type="PANTHER" id="PTHR43394">
    <property type="entry name" value="ATP-DEPENDENT PERMEASE MDL1, MITOCHONDRIAL"/>
    <property type="match status" value="1"/>
</dbReference>
<feature type="transmembrane region" description="Helical" evidence="16">
    <location>
        <begin position="689"/>
        <end position="710"/>
    </location>
</feature>
<gene>
    <name evidence="20" type="primary">MDR1</name>
    <name evidence="20" type="ORF">GOMPHAMPRED_007565</name>
</gene>
<dbReference type="InterPro" id="IPR027417">
    <property type="entry name" value="P-loop_NTPase"/>
</dbReference>
<feature type="transmembrane region" description="Helical" evidence="16">
    <location>
        <begin position="340"/>
        <end position="358"/>
    </location>
</feature>
<dbReference type="GO" id="GO:0005886">
    <property type="term" value="C:plasma membrane"/>
    <property type="evidence" value="ECO:0007669"/>
    <property type="project" value="UniProtKB-SubCell"/>
</dbReference>
<evidence type="ECO:0000256" key="8">
    <source>
        <dbReference type="ARBA" id="ARBA00022692"/>
    </source>
</evidence>
<evidence type="ECO:0000256" key="11">
    <source>
        <dbReference type="ARBA" id="ARBA00022840"/>
    </source>
</evidence>
<dbReference type="FunFam" id="3.40.50.300:FF:000302">
    <property type="entry name" value="ATP-binding cassette subfamily B member 5"/>
    <property type="match status" value="1"/>
</dbReference>
<dbReference type="FunFam" id="1.20.1560.10:FF:000009">
    <property type="entry name" value="ABC transporter B family member 1"/>
    <property type="match status" value="1"/>
</dbReference>
<feature type="domain" description="ABC transmembrane type-1" evidence="19">
    <location>
        <begin position="1310"/>
        <end position="1599"/>
    </location>
</feature>
<dbReference type="EMBL" id="CAJPDQ010000007">
    <property type="protein sequence ID" value="CAF9912133.1"/>
    <property type="molecule type" value="Genomic_DNA"/>
</dbReference>
<keyword evidence="6" id="KW-0328">Glycosyltransferase</keyword>
<dbReference type="OrthoDB" id="6500128at2759"/>
<dbReference type="CDD" id="cd18578">
    <property type="entry name" value="ABC_6TM_Pgp_ABCB1_D2_like"/>
    <property type="match status" value="1"/>
</dbReference>
<dbReference type="InterPro" id="IPR017871">
    <property type="entry name" value="ABC_transporter-like_CS"/>
</dbReference>
<feature type="domain" description="ABC transmembrane type-1" evidence="19">
    <location>
        <begin position="637"/>
        <end position="929"/>
    </location>
</feature>
<dbReference type="InterPro" id="IPR036640">
    <property type="entry name" value="ABC1_TM_sf"/>
</dbReference>
<dbReference type="Proteomes" id="UP000664169">
    <property type="component" value="Unassembled WGS sequence"/>
</dbReference>
<keyword evidence="10" id="KW-0256">Endoplasmic reticulum</keyword>
<evidence type="ECO:0000259" key="19">
    <source>
        <dbReference type="PROSITE" id="PS50929"/>
    </source>
</evidence>
<feature type="transmembrane region" description="Helical" evidence="16">
    <location>
        <begin position="364"/>
        <end position="383"/>
    </location>
</feature>
<dbReference type="PROSITE" id="PS50929">
    <property type="entry name" value="ABC_TM1F"/>
    <property type="match status" value="2"/>
</dbReference>
<evidence type="ECO:0000256" key="3">
    <source>
        <dbReference type="ARBA" id="ARBA00007577"/>
    </source>
</evidence>
<dbReference type="FunFam" id="3.40.50.300:FF:000251">
    <property type="entry name" value="ABC transporter B family member 19"/>
    <property type="match status" value="1"/>
</dbReference>
<feature type="domain" description="ABC transporter" evidence="18">
    <location>
        <begin position="1636"/>
        <end position="1876"/>
    </location>
</feature>
<dbReference type="PROSITE" id="PS00211">
    <property type="entry name" value="ABC_TRANSPORTER_1"/>
    <property type="match status" value="2"/>
</dbReference>
<evidence type="ECO:0000256" key="7">
    <source>
        <dbReference type="ARBA" id="ARBA00022679"/>
    </source>
</evidence>
<feature type="transmembrane region" description="Helical" evidence="16">
    <location>
        <begin position="1456"/>
        <end position="1477"/>
    </location>
</feature>
<evidence type="ECO:0000256" key="17">
    <source>
        <dbReference type="SAM" id="SignalP"/>
    </source>
</evidence>
<evidence type="ECO:0000256" key="1">
    <source>
        <dbReference type="ARBA" id="ARBA00004477"/>
    </source>
</evidence>
<feature type="compositionally biased region" description="Polar residues" evidence="15">
    <location>
        <begin position="1238"/>
        <end position="1253"/>
    </location>
</feature>
<proteinExistence type="inferred from homology"/>
<keyword evidence="14" id="KW-0325">Glycoprotein</keyword>
<dbReference type="FunFam" id="1.20.1560.10:FF:000102">
    <property type="entry name" value="ABC multidrug transporter Mdr1"/>
    <property type="match status" value="1"/>
</dbReference>
<dbReference type="Pfam" id="PF00664">
    <property type="entry name" value="ABC_membrane"/>
    <property type="match status" value="2"/>
</dbReference>
<keyword evidence="13 16" id="KW-0472">Membrane</keyword>
<dbReference type="GO" id="GO:0090374">
    <property type="term" value="P:oligopeptide export from mitochondrion"/>
    <property type="evidence" value="ECO:0007669"/>
    <property type="project" value="TreeGrafter"/>
</dbReference>
<evidence type="ECO:0000256" key="5">
    <source>
        <dbReference type="ARBA" id="ARBA00022475"/>
    </source>
</evidence>
<feature type="transmembrane region" description="Helical" evidence="16">
    <location>
        <begin position="787"/>
        <end position="809"/>
    </location>
</feature>
<name>A0A8H3EXL9_9LECA</name>
<dbReference type="GO" id="GO:0005524">
    <property type="term" value="F:ATP binding"/>
    <property type="evidence" value="ECO:0007669"/>
    <property type="project" value="UniProtKB-KW"/>
</dbReference>
<feature type="chain" id="PRO_5034009821" evidence="17">
    <location>
        <begin position="18"/>
        <end position="1883"/>
    </location>
</feature>
<feature type="transmembrane region" description="Helical" evidence="16">
    <location>
        <begin position="223"/>
        <end position="245"/>
    </location>
</feature>
<feature type="transmembrane region" description="Helical" evidence="16">
    <location>
        <begin position="292"/>
        <end position="310"/>
    </location>
</feature>